<reference evidence="9 10" key="1">
    <citation type="submission" date="2017-07" db="EMBL/GenBank/DDBJ databases">
        <title>Draft whole genome sequences of clinical Proprionibacteriaceae strains.</title>
        <authorList>
            <person name="Bernier A.-M."/>
            <person name="Bernard K."/>
            <person name="Domingo M.-C."/>
        </authorList>
    </citation>
    <scope>NUCLEOTIDE SEQUENCE [LARGE SCALE GENOMIC DNA]</scope>
    <source>
        <strain evidence="9 10">NML 150081</strain>
    </source>
</reference>
<dbReference type="NCBIfam" id="NF009967">
    <property type="entry name" value="PRK13430.1"/>
    <property type="match status" value="1"/>
</dbReference>
<evidence type="ECO:0000256" key="6">
    <source>
        <dbReference type="ARBA" id="ARBA00023196"/>
    </source>
</evidence>
<keyword evidence="4 8" id="KW-0406">Ion transport</keyword>
<keyword evidence="8" id="KW-1003">Cell membrane</keyword>
<keyword evidence="2 8" id="KW-0813">Transport</keyword>
<dbReference type="PANTHER" id="PTHR11910">
    <property type="entry name" value="ATP SYNTHASE DELTA CHAIN"/>
    <property type="match status" value="1"/>
</dbReference>
<gene>
    <name evidence="8" type="primary">atpH</name>
    <name evidence="9" type="ORF">CGZ91_05605</name>
</gene>
<sequence length="265" mass="28563">MSAMTTTDAQHQQLDQAVDQLPVTATVAGELFAVADALLAQPALRRSLSDPSTVAERRADLARTLFGGKVDDLTREVVATAATGRWSDRGLTRAIERQGVRAWFRVSQAEGQLATVEDELFRFGRVVAGDPELELTLVNPGAALDRRRGIVERLLTGRTHPATVALAVRAVGVEHGGYPDQIERYLELSAAAQQQSIATVTVARPLDQDQEARLRAGLIKQTGQAIVLHVVVDPSVVGGIKVELGDEVIDGTVGGRIHQLRQRFS</sequence>
<dbReference type="GO" id="GO:0005886">
    <property type="term" value="C:plasma membrane"/>
    <property type="evidence" value="ECO:0007669"/>
    <property type="project" value="UniProtKB-SubCell"/>
</dbReference>
<keyword evidence="3 8" id="KW-0375">Hydrogen ion transport</keyword>
<evidence type="ECO:0000313" key="10">
    <source>
        <dbReference type="Proteomes" id="UP000216300"/>
    </source>
</evidence>
<evidence type="ECO:0000256" key="5">
    <source>
        <dbReference type="ARBA" id="ARBA00023136"/>
    </source>
</evidence>
<keyword evidence="10" id="KW-1185">Reference proteome</keyword>
<evidence type="ECO:0000256" key="4">
    <source>
        <dbReference type="ARBA" id="ARBA00023065"/>
    </source>
</evidence>
<evidence type="ECO:0000256" key="3">
    <source>
        <dbReference type="ARBA" id="ARBA00022781"/>
    </source>
</evidence>
<dbReference type="PROSITE" id="PS00389">
    <property type="entry name" value="ATPASE_DELTA"/>
    <property type="match status" value="1"/>
</dbReference>
<dbReference type="HAMAP" id="MF_01416">
    <property type="entry name" value="ATP_synth_delta_bact"/>
    <property type="match status" value="1"/>
</dbReference>
<dbReference type="Proteomes" id="UP000216300">
    <property type="component" value="Unassembled WGS sequence"/>
</dbReference>
<comment type="function">
    <text evidence="8">F(1)F(0) ATP synthase produces ATP from ADP in the presence of a proton or sodium gradient. F-type ATPases consist of two structural domains, F(1) containing the extramembraneous catalytic core and F(0) containing the membrane proton channel, linked together by a central stalk and a peripheral stalk. During catalysis, ATP synthesis in the catalytic domain of F(1) is coupled via a rotary mechanism of the central stalk subunits to proton translocation.</text>
</comment>
<comment type="subcellular location">
    <subcellularLocation>
        <location evidence="8">Cell membrane</location>
        <topology evidence="8">Peripheral membrane protein</topology>
    </subcellularLocation>
    <subcellularLocation>
        <location evidence="1">Membrane</location>
    </subcellularLocation>
</comment>
<dbReference type="GO" id="GO:0046933">
    <property type="term" value="F:proton-transporting ATP synthase activity, rotational mechanism"/>
    <property type="evidence" value="ECO:0007669"/>
    <property type="project" value="UniProtKB-UniRule"/>
</dbReference>
<dbReference type="PRINTS" id="PR00125">
    <property type="entry name" value="ATPASEDELTA"/>
</dbReference>
<accession>A0A255EHD5</accession>
<dbReference type="Pfam" id="PF00213">
    <property type="entry name" value="OSCP"/>
    <property type="match status" value="1"/>
</dbReference>
<dbReference type="InterPro" id="IPR020781">
    <property type="entry name" value="ATPase_OSCP/d_CS"/>
</dbReference>
<keyword evidence="5 8" id="KW-0472">Membrane</keyword>
<dbReference type="EMBL" id="NMVJ01000006">
    <property type="protein sequence ID" value="OYN90954.1"/>
    <property type="molecule type" value="Genomic_DNA"/>
</dbReference>
<dbReference type="RefSeq" id="WP_094453303.1">
    <property type="nucleotide sequence ID" value="NZ_NMVJ01000006.1"/>
</dbReference>
<keyword evidence="7 8" id="KW-0066">ATP synthesis</keyword>
<keyword evidence="6 8" id="KW-0139">CF(1)</keyword>
<dbReference type="NCBIfam" id="TIGR01145">
    <property type="entry name" value="ATP_synt_delta"/>
    <property type="match status" value="1"/>
</dbReference>
<evidence type="ECO:0000256" key="8">
    <source>
        <dbReference type="HAMAP-Rule" id="MF_01416"/>
    </source>
</evidence>
<dbReference type="AlphaFoldDB" id="A0A255EHD5"/>
<protein>
    <recommendedName>
        <fullName evidence="8">ATP synthase subunit delta</fullName>
    </recommendedName>
    <alternativeName>
        <fullName evidence="8">ATP synthase F(1) sector subunit delta</fullName>
    </alternativeName>
    <alternativeName>
        <fullName evidence="8">F-type ATPase subunit delta</fullName>
        <shortName evidence="8">F-ATPase subunit delta</shortName>
    </alternativeName>
</protein>
<evidence type="ECO:0000256" key="2">
    <source>
        <dbReference type="ARBA" id="ARBA00022448"/>
    </source>
</evidence>
<evidence type="ECO:0000256" key="1">
    <source>
        <dbReference type="ARBA" id="ARBA00004370"/>
    </source>
</evidence>
<proteinExistence type="inferred from homology"/>
<name>A0A255EHD5_9ACTN</name>
<dbReference type="InterPro" id="IPR000711">
    <property type="entry name" value="ATPase_OSCP/dsu"/>
</dbReference>
<evidence type="ECO:0000256" key="7">
    <source>
        <dbReference type="ARBA" id="ARBA00023310"/>
    </source>
</evidence>
<organism evidence="9 10">
    <name type="scientific">Parenemella sanctibonifatiensis</name>
    <dbReference type="NCBI Taxonomy" id="2016505"/>
    <lineage>
        <taxon>Bacteria</taxon>
        <taxon>Bacillati</taxon>
        <taxon>Actinomycetota</taxon>
        <taxon>Actinomycetes</taxon>
        <taxon>Propionibacteriales</taxon>
        <taxon>Propionibacteriaceae</taxon>
        <taxon>Parenemella</taxon>
    </lineage>
</organism>
<dbReference type="OrthoDB" id="5242917at2"/>
<comment type="similarity">
    <text evidence="8">Belongs to the ATPase delta chain family.</text>
</comment>
<dbReference type="GO" id="GO:0045259">
    <property type="term" value="C:proton-transporting ATP synthase complex"/>
    <property type="evidence" value="ECO:0007669"/>
    <property type="project" value="UniProtKB-KW"/>
</dbReference>
<evidence type="ECO:0000313" key="9">
    <source>
        <dbReference type="EMBL" id="OYN90954.1"/>
    </source>
</evidence>
<comment type="caution">
    <text evidence="9">The sequence shown here is derived from an EMBL/GenBank/DDBJ whole genome shotgun (WGS) entry which is preliminary data.</text>
</comment>
<comment type="function">
    <text evidence="8">This protein is part of the stalk that links CF(0) to CF(1). It either transmits conformational changes from CF(0) to CF(1) or is implicated in proton conduction.</text>
</comment>